<feature type="region of interest" description="Disordered" evidence="4">
    <location>
        <begin position="1"/>
        <end position="21"/>
    </location>
</feature>
<sequence>MTLFVNKDAPELVTPSEPTPSVHLPLSDHVDRSPIMRHFMDVIIVFKQGNEAAQAIRGALAKALVPYYPVAGRIAADTDGSLGVACTGEGVWFVKASSERRLEDVDYLKQEPLAVPREQLLPSPPEGTDLLALPIVLQVTQFRCGGFALGMKFNHAFFDGRGVGQFIGAVAEMARGLLEPTVKPVWCRDILVNPIPNFPSTDHLHLIDFETRLVFSLIDIPQDRIERQKDGFAKETGQTCTTFDVVVAKLWRSRARVIDLKPDDVVSFTSLVSIRHLHEELPSEGGYYGNCLYPIVIEATREQIADGSFFDVVKIVKEAKEILPTKYSKSLKGIEQPPVAKPNYGYLALVDWRRLGLYEADFGWGEPNHIVPFTEHIGSYSIACILNSAAPKKGTCVMTYAVREEHEEAFLSEMNSWST</sequence>
<dbReference type="Pfam" id="PF02458">
    <property type="entry name" value="Transferase"/>
    <property type="match status" value="1"/>
</dbReference>
<accession>A0AAX6HFZ2</accession>
<evidence type="ECO:0000313" key="5">
    <source>
        <dbReference type="EMBL" id="KAJ6839557.1"/>
    </source>
</evidence>
<dbReference type="EMBL" id="JANAVB010009995">
    <property type="protein sequence ID" value="KAJ6839557.1"/>
    <property type="molecule type" value="Genomic_DNA"/>
</dbReference>
<proteinExistence type="inferred from homology"/>
<dbReference type="InterPro" id="IPR050898">
    <property type="entry name" value="Plant_acyltransferase"/>
</dbReference>
<dbReference type="Proteomes" id="UP001140949">
    <property type="component" value="Unassembled WGS sequence"/>
</dbReference>
<evidence type="ECO:0000256" key="3">
    <source>
        <dbReference type="ARBA" id="ARBA00023315"/>
    </source>
</evidence>
<dbReference type="PANTHER" id="PTHR31147">
    <property type="entry name" value="ACYL TRANSFERASE 4"/>
    <property type="match status" value="1"/>
</dbReference>
<keyword evidence="2 5" id="KW-0808">Transferase</keyword>
<protein>
    <submittedName>
        <fullName evidence="5">Acyl transferase 7</fullName>
    </submittedName>
</protein>
<gene>
    <name evidence="5" type="ORF">M6B38_315540</name>
</gene>
<reference evidence="5" key="1">
    <citation type="journal article" date="2023" name="GigaByte">
        <title>Genome assembly of the bearded iris, Iris pallida Lam.</title>
        <authorList>
            <person name="Bruccoleri R.E."/>
            <person name="Oakeley E.J."/>
            <person name="Faust A.M.E."/>
            <person name="Altorfer M."/>
            <person name="Dessus-Babus S."/>
            <person name="Burckhardt D."/>
            <person name="Oertli M."/>
            <person name="Naumann U."/>
            <person name="Petersen F."/>
            <person name="Wong J."/>
        </authorList>
    </citation>
    <scope>NUCLEOTIDE SEQUENCE</scope>
    <source>
        <strain evidence="5">GSM-AAB239-AS_SAM_17_03QT</strain>
    </source>
</reference>
<evidence type="ECO:0000313" key="6">
    <source>
        <dbReference type="Proteomes" id="UP001140949"/>
    </source>
</evidence>
<organism evidence="5 6">
    <name type="scientific">Iris pallida</name>
    <name type="common">Sweet iris</name>
    <dbReference type="NCBI Taxonomy" id="29817"/>
    <lineage>
        <taxon>Eukaryota</taxon>
        <taxon>Viridiplantae</taxon>
        <taxon>Streptophyta</taxon>
        <taxon>Embryophyta</taxon>
        <taxon>Tracheophyta</taxon>
        <taxon>Spermatophyta</taxon>
        <taxon>Magnoliopsida</taxon>
        <taxon>Liliopsida</taxon>
        <taxon>Asparagales</taxon>
        <taxon>Iridaceae</taxon>
        <taxon>Iridoideae</taxon>
        <taxon>Irideae</taxon>
        <taxon>Iris</taxon>
    </lineage>
</organism>
<keyword evidence="3" id="KW-0012">Acyltransferase</keyword>
<keyword evidence="6" id="KW-1185">Reference proteome</keyword>
<evidence type="ECO:0000256" key="1">
    <source>
        <dbReference type="ARBA" id="ARBA00009861"/>
    </source>
</evidence>
<dbReference type="InterPro" id="IPR023213">
    <property type="entry name" value="CAT-like_dom_sf"/>
</dbReference>
<reference evidence="5" key="2">
    <citation type="submission" date="2023-04" db="EMBL/GenBank/DDBJ databases">
        <authorList>
            <person name="Bruccoleri R.E."/>
            <person name="Oakeley E.J."/>
            <person name="Faust A.-M."/>
            <person name="Dessus-Babus S."/>
            <person name="Altorfer M."/>
            <person name="Burckhardt D."/>
            <person name="Oertli M."/>
            <person name="Naumann U."/>
            <person name="Petersen F."/>
            <person name="Wong J."/>
        </authorList>
    </citation>
    <scope>NUCLEOTIDE SEQUENCE</scope>
    <source>
        <strain evidence="5">GSM-AAB239-AS_SAM_17_03QT</strain>
        <tissue evidence="5">Leaf</tissue>
    </source>
</reference>
<dbReference type="GO" id="GO:0016746">
    <property type="term" value="F:acyltransferase activity"/>
    <property type="evidence" value="ECO:0007669"/>
    <property type="project" value="UniProtKB-KW"/>
</dbReference>
<comment type="similarity">
    <text evidence="1">Belongs to the plant acyltransferase family.</text>
</comment>
<evidence type="ECO:0000256" key="2">
    <source>
        <dbReference type="ARBA" id="ARBA00022679"/>
    </source>
</evidence>
<dbReference type="AlphaFoldDB" id="A0AAX6HFZ2"/>
<comment type="caution">
    <text evidence="5">The sequence shown here is derived from an EMBL/GenBank/DDBJ whole genome shotgun (WGS) entry which is preliminary data.</text>
</comment>
<evidence type="ECO:0000256" key="4">
    <source>
        <dbReference type="SAM" id="MobiDB-lite"/>
    </source>
</evidence>
<name>A0AAX6HFZ2_IRIPA</name>
<dbReference type="PANTHER" id="PTHR31147:SF1">
    <property type="entry name" value="ACYL TRANSFERASE 4"/>
    <property type="match status" value="1"/>
</dbReference>
<dbReference type="Gene3D" id="3.30.559.10">
    <property type="entry name" value="Chloramphenicol acetyltransferase-like domain"/>
    <property type="match status" value="2"/>
</dbReference>